<protein>
    <submittedName>
        <fullName evidence="1">Uncharacterized protein</fullName>
    </submittedName>
</protein>
<name>A0A1Z5S6M1_SORBI</name>
<evidence type="ECO:0000313" key="2">
    <source>
        <dbReference type="Proteomes" id="UP000000768"/>
    </source>
</evidence>
<dbReference type="Proteomes" id="UP000000768">
    <property type="component" value="Chromosome 1"/>
</dbReference>
<accession>A0A1Z5S6M1</accession>
<organism evidence="1 2">
    <name type="scientific">Sorghum bicolor</name>
    <name type="common">Sorghum</name>
    <name type="synonym">Sorghum vulgare</name>
    <dbReference type="NCBI Taxonomy" id="4558"/>
    <lineage>
        <taxon>Eukaryota</taxon>
        <taxon>Viridiplantae</taxon>
        <taxon>Streptophyta</taxon>
        <taxon>Embryophyta</taxon>
        <taxon>Tracheophyta</taxon>
        <taxon>Spermatophyta</taxon>
        <taxon>Magnoliopsida</taxon>
        <taxon>Liliopsida</taxon>
        <taxon>Poales</taxon>
        <taxon>Poaceae</taxon>
        <taxon>PACMAD clade</taxon>
        <taxon>Panicoideae</taxon>
        <taxon>Andropogonodae</taxon>
        <taxon>Andropogoneae</taxon>
        <taxon>Sorghinae</taxon>
        <taxon>Sorghum</taxon>
    </lineage>
</organism>
<reference evidence="2" key="2">
    <citation type="journal article" date="2018" name="Plant J.">
        <title>The Sorghum bicolor reference genome: improved assembly, gene annotations, a transcriptome atlas, and signatures of genome organization.</title>
        <authorList>
            <person name="McCormick R.F."/>
            <person name="Truong S.K."/>
            <person name="Sreedasyam A."/>
            <person name="Jenkins J."/>
            <person name="Shu S."/>
            <person name="Sims D."/>
            <person name="Kennedy M."/>
            <person name="Amirebrahimi M."/>
            <person name="Weers B.D."/>
            <person name="McKinley B."/>
            <person name="Mattison A."/>
            <person name="Morishige D.T."/>
            <person name="Grimwood J."/>
            <person name="Schmutz J."/>
            <person name="Mullet J.E."/>
        </authorList>
    </citation>
    <scope>NUCLEOTIDE SEQUENCE [LARGE SCALE GENOMIC DNA]</scope>
    <source>
        <strain evidence="2">cv. BTx623</strain>
    </source>
</reference>
<keyword evidence="2" id="KW-1185">Reference proteome</keyword>
<dbReference type="InParanoid" id="A0A1Z5S6M1"/>
<gene>
    <name evidence="1" type="ORF">SORBI_3001G209101</name>
</gene>
<dbReference type="EMBL" id="CM000760">
    <property type="protein sequence ID" value="OQU91583.1"/>
    <property type="molecule type" value="Genomic_DNA"/>
</dbReference>
<dbReference type="AlphaFoldDB" id="A0A1Z5S6M1"/>
<sequence>MQPIQLLICVLHQLQFDHRPLVMHLGMLMPLQNRHPDPVGMLMLAHRILIRVMVQNMWGQCLVRFTLLFCYVRKTYQCTCLWKDILWLFQNFL</sequence>
<dbReference type="Gramene" id="OQU91583">
    <property type="protein sequence ID" value="OQU91583"/>
    <property type="gene ID" value="SORBI_3001G209101"/>
</dbReference>
<reference evidence="1 2" key="1">
    <citation type="journal article" date="2009" name="Nature">
        <title>The Sorghum bicolor genome and the diversification of grasses.</title>
        <authorList>
            <person name="Paterson A.H."/>
            <person name="Bowers J.E."/>
            <person name="Bruggmann R."/>
            <person name="Dubchak I."/>
            <person name="Grimwood J."/>
            <person name="Gundlach H."/>
            <person name="Haberer G."/>
            <person name="Hellsten U."/>
            <person name="Mitros T."/>
            <person name="Poliakov A."/>
            <person name="Schmutz J."/>
            <person name="Spannagl M."/>
            <person name="Tang H."/>
            <person name="Wang X."/>
            <person name="Wicker T."/>
            <person name="Bharti A.K."/>
            <person name="Chapman J."/>
            <person name="Feltus F.A."/>
            <person name="Gowik U."/>
            <person name="Grigoriev I.V."/>
            <person name="Lyons E."/>
            <person name="Maher C.A."/>
            <person name="Martis M."/>
            <person name="Narechania A."/>
            <person name="Otillar R.P."/>
            <person name="Penning B.W."/>
            <person name="Salamov A.A."/>
            <person name="Wang Y."/>
            <person name="Zhang L."/>
            <person name="Carpita N.C."/>
            <person name="Freeling M."/>
            <person name="Gingle A.R."/>
            <person name="Hash C.T."/>
            <person name="Keller B."/>
            <person name="Klein P."/>
            <person name="Kresovich S."/>
            <person name="McCann M.C."/>
            <person name="Ming R."/>
            <person name="Peterson D.G."/>
            <person name="Mehboob-ur-Rahman"/>
            <person name="Ware D."/>
            <person name="Westhoff P."/>
            <person name="Mayer K.F."/>
            <person name="Messing J."/>
            <person name="Rokhsar D.S."/>
        </authorList>
    </citation>
    <scope>NUCLEOTIDE SEQUENCE [LARGE SCALE GENOMIC DNA]</scope>
    <source>
        <strain evidence="2">cv. BTx623</strain>
    </source>
</reference>
<evidence type="ECO:0000313" key="1">
    <source>
        <dbReference type="EMBL" id="OQU91583.1"/>
    </source>
</evidence>
<proteinExistence type="predicted"/>